<proteinExistence type="inferred from homology"/>
<dbReference type="InterPro" id="IPR006565">
    <property type="entry name" value="BTP"/>
</dbReference>
<dbReference type="InterPro" id="IPR019473">
    <property type="entry name" value="TFIID_su8_C"/>
</dbReference>
<dbReference type="SUPFAM" id="SSF47113">
    <property type="entry name" value="Histone-fold"/>
    <property type="match status" value="1"/>
</dbReference>
<dbReference type="Proteomes" id="UP000265703">
    <property type="component" value="Unassembled WGS sequence"/>
</dbReference>
<keyword evidence="6" id="KW-0539">Nucleus</keyword>
<evidence type="ECO:0000313" key="9">
    <source>
        <dbReference type="Proteomes" id="UP000265703"/>
    </source>
</evidence>
<dbReference type="EMBL" id="QKYT01000053">
    <property type="protein sequence ID" value="RIA95903.1"/>
    <property type="molecule type" value="Genomic_DNA"/>
</dbReference>
<dbReference type="STRING" id="658196.A0A397TCA7"/>
<evidence type="ECO:0000313" key="8">
    <source>
        <dbReference type="EMBL" id="RIA95903.1"/>
    </source>
</evidence>
<evidence type="ECO:0000259" key="7">
    <source>
        <dbReference type="SMART" id="SM00576"/>
    </source>
</evidence>
<dbReference type="Gene3D" id="1.10.20.10">
    <property type="entry name" value="Histone, subunit A"/>
    <property type="match status" value="1"/>
</dbReference>
<sequence>MSDLKTNNINARTVNEVNKRIGAFLAREAGFTSITSSASEVLANVLETYFENIIKTSQAYAELACRSQININDVEKSFKEWNIKTGALEGHIEKCHKIRENYDTFAKNLKSSTQSENPSETPSLFIPEDINENDEYRPKYVPSYMPPFPAKHSYKKTPVSYLIRAFSVFNPFSNIITI</sequence>
<dbReference type="Pfam" id="PF10406">
    <property type="entry name" value="TAF8_C"/>
    <property type="match status" value="1"/>
</dbReference>
<dbReference type="PANTHER" id="PTHR46469">
    <property type="entry name" value="TRANSCRIPTION INITIATION FACTOR TFIID SUBUNIT 8"/>
    <property type="match status" value="1"/>
</dbReference>
<comment type="caution">
    <text evidence="8">The sequence shown here is derived from an EMBL/GenBank/DDBJ whole genome shotgun (WGS) entry which is preliminary data.</text>
</comment>
<evidence type="ECO:0000256" key="3">
    <source>
        <dbReference type="ARBA" id="ARBA00017307"/>
    </source>
</evidence>
<evidence type="ECO:0000256" key="6">
    <source>
        <dbReference type="ARBA" id="ARBA00023242"/>
    </source>
</evidence>
<organism evidence="8 9">
    <name type="scientific">Glomus cerebriforme</name>
    <dbReference type="NCBI Taxonomy" id="658196"/>
    <lineage>
        <taxon>Eukaryota</taxon>
        <taxon>Fungi</taxon>
        <taxon>Fungi incertae sedis</taxon>
        <taxon>Mucoromycota</taxon>
        <taxon>Glomeromycotina</taxon>
        <taxon>Glomeromycetes</taxon>
        <taxon>Glomerales</taxon>
        <taxon>Glomeraceae</taxon>
        <taxon>Glomus</taxon>
    </lineage>
</organism>
<feature type="domain" description="Bromodomain associated" evidence="7">
    <location>
        <begin position="11"/>
        <end position="87"/>
    </location>
</feature>
<protein>
    <recommendedName>
        <fullName evidence="3">Transcription initiation factor TFIID subunit 8</fullName>
    </recommendedName>
</protein>
<evidence type="ECO:0000256" key="4">
    <source>
        <dbReference type="ARBA" id="ARBA00023015"/>
    </source>
</evidence>
<gene>
    <name evidence="8" type="ORF">C1645_439395</name>
</gene>
<evidence type="ECO:0000256" key="5">
    <source>
        <dbReference type="ARBA" id="ARBA00023163"/>
    </source>
</evidence>
<dbReference type="InterPro" id="IPR037818">
    <property type="entry name" value="TAF8"/>
</dbReference>
<name>A0A397TCA7_9GLOM</name>
<dbReference type="OrthoDB" id="2193813at2759"/>
<reference evidence="8 9" key="1">
    <citation type="submission" date="2018-06" db="EMBL/GenBank/DDBJ databases">
        <title>Comparative genomics reveals the genomic features of Rhizophagus irregularis, R. cerebriforme, R. diaphanum and Gigaspora rosea, and their symbiotic lifestyle signature.</title>
        <authorList>
            <person name="Morin E."/>
            <person name="San Clemente H."/>
            <person name="Chen E.C.H."/>
            <person name="De La Providencia I."/>
            <person name="Hainaut M."/>
            <person name="Kuo A."/>
            <person name="Kohler A."/>
            <person name="Murat C."/>
            <person name="Tang N."/>
            <person name="Roy S."/>
            <person name="Loubradou J."/>
            <person name="Henrissat B."/>
            <person name="Grigoriev I.V."/>
            <person name="Corradi N."/>
            <person name="Roux C."/>
            <person name="Martin F.M."/>
        </authorList>
    </citation>
    <scope>NUCLEOTIDE SEQUENCE [LARGE SCALE GENOMIC DNA]</scope>
    <source>
        <strain evidence="8 9">DAOM 227022</strain>
    </source>
</reference>
<dbReference type="AlphaFoldDB" id="A0A397TCA7"/>
<evidence type="ECO:0000256" key="2">
    <source>
        <dbReference type="ARBA" id="ARBA00008767"/>
    </source>
</evidence>
<keyword evidence="4" id="KW-0805">Transcription regulation</keyword>
<dbReference type="GO" id="GO:0006367">
    <property type="term" value="P:transcription initiation at RNA polymerase II promoter"/>
    <property type="evidence" value="ECO:0007669"/>
    <property type="project" value="TreeGrafter"/>
</dbReference>
<accession>A0A397TCA7</accession>
<dbReference type="GO" id="GO:0005669">
    <property type="term" value="C:transcription factor TFIID complex"/>
    <property type="evidence" value="ECO:0007669"/>
    <property type="project" value="InterPro"/>
</dbReference>
<dbReference type="CDD" id="cd00076">
    <property type="entry name" value="HFD_SF"/>
    <property type="match status" value="1"/>
</dbReference>
<dbReference type="Pfam" id="PF07524">
    <property type="entry name" value="Bromo_TP"/>
    <property type="match status" value="1"/>
</dbReference>
<evidence type="ECO:0000256" key="1">
    <source>
        <dbReference type="ARBA" id="ARBA00004123"/>
    </source>
</evidence>
<keyword evidence="9" id="KW-1185">Reference proteome</keyword>
<comment type="subcellular location">
    <subcellularLocation>
        <location evidence="1">Nucleus</location>
    </subcellularLocation>
</comment>
<dbReference type="PANTHER" id="PTHR46469:SF1">
    <property type="entry name" value="TRANSCRIPTION INITIATION FACTOR TFIID SUBUNIT 8"/>
    <property type="match status" value="1"/>
</dbReference>
<dbReference type="GO" id="GO:0046982">
    <property type="term" value="F:protein heterodimerization activity"/>
    <property type="evidence" value="ECO:0007669"/>
    <property type="project" value="InterPro"/>
</dbReference>
<comment type="similarity">
    <text evidence="2">Belongs to the TAF8 family.</text>
</comment>
<keyword evidence="5" id="KW-0804">Transcription</keyword>
<dbReference type="SMART" id="SM00576">
    <property type="entry name" value="BTP"/>
    <property type="match status" value="1"/>
</dbReference>
<dbReference type="InterPro" id="IPR009072">
    <property type="entry name" value="Histone-fold"/>
</dbReference>